<feature type="region of interest" description="Disordered" evidence="1">
    <location>
        <begin position="355"/>
        <end position="416"/>
    </location>
</feature>
<feature type="compositionally biased region" description="Low complexity" evidence="1">
    <location>
        <begin position="7"/>
        <end position="24"/>
    </location>
</feature>
<evidence type="ECO:0000313" key="2">
    <source>
        <dbReference type="EMBL" id="KAK8177413.1"/>
    </source>
</evidence>
<protein>
    <submittedName>
        <fullName evidence="2">Uncharacterized protein</fullName>
    </submittedName>
</protein>
<name>A0ABR1Y688_9PEZI</name>
<reference evidence="2 3" key="1">
    <citation type="journal article" date="2022" name="G3 (Bethesda)">
        <title>Enemy or ally: a genomic approach to elucidate the lifestyle of Phyllosticta citrichinaensis.</title>
        <authorList>
            <person name="Buijs V.A."/>
            <person name="Groenewald J.Z."/>
            <person name="Haridas S."/>
            <person name="LaButti K.M."/>
            <person name="Lipzen A."/>
            <person name="Martin F.M."/>
            <person name="Barry K."/>
            <person name="Grigoriev I.V."/>
            <person name="Crous P.W."/>
            <person name="Seidl M.F."/>
        </authorList>
    </citation>
    <scope>NUCLEOTIDE SEQUENCE [LARGE SCALE GENOMIC DNA]</scope>
    <source>
        <strain evidence="2 3">CBS 129764</strain>
    </source>
</reference>
<evidence type="ECO:0000256" key="1">
    <source>
        <dbReference type="SAM" id="MobiDB-lite"/>
    </source>
</evidence>
<gene>
    <name evidence="2" type="ORF">IWX90DRAFT_474342</name>
</gene>
<feature type="compositionally biased region" description="Basic and acidic residues" evidence="1">
    <location>
        <begin position="60"/>
        <end position="89"/>
    </location>
</feature>
<dbReference type="Proteomes" id="UP001456524">
    <property type="component" value="Unassembled WGS sequence"/>
</dbReference>
<proteinExistence type="predicted"/>
<accession>A0ABR1Y688</accession>
<organism evidence="2 3">
    <name type="scientific">Phyllosticta citrichinensis</name>
    <dbReference type="NCBI Taxonomy" id="1130410"/>
    <lineage>
        <taxon>Eukaryota</taxon>
        <taxon>Fungi</taxon>
        <taxon>Dikarya</taxon>
        <taxon>Ascomycota</taxon>
        <taxon>Pezizomycotina</taxon>
        <taxon>Dothideomycetes</taxon>
        <taxon>Dothideomycetes incertae sedis</taxon>
        <taxon>Botryosphaeriales</taxon>
        <taxon>Phyllostictaceae</taxon>
        <taxon>Phyllosticta</taxon>
    </lineage>
</organism>
<evidence type="ECO:0000313" key="3">
    <source>
        <dbReference type="Proteomes" id="UP001456524"/>
    </source>
</evidence>
<feature type="compositionally biased region" description="Basic and acidic residues" evidence="1">
    <location>
        <begin position="33"/>
        <end position="53"/>
    </location>
</feature>
<comment type="caution">
    <text evidence="2">The sequence shown here is derived from an EMBL/GenBank/DDBJ whole genome shotgun (WGS) entry which is preliminary data.</text>
</comment>
<dbReference type="EMBL" id="JBBWUH010000001">
    <property type="protein sequence ID" value="KAK8177413.1"/>
    <property type="molecule type" value="Genomic_DNA"/>
</dbReference>
<keyword evidence="3" id="KW-1185">Reference proteome</keyword>
<feature type="region of interest" description="Disordered" evidence="1">
    <location>
        <begin position="1"/>
        <end position="145"/>
    </location>
</feature>
<sequence>MLRRYIPRALAAPSRSFSSSAVLSRRQRRPAAGRKDPKARDGKEKEKEAEAKEPAAAPDAQRDDVPSPDEQAMRIEDLYKMLDRLEGNHAAEASDPVSRGGKSKTKTKPSDPTLGDGTLTPRESALPNLLDPSDPLGLKGARPGPAMFSSNMDPIFDFYEQDFDDETGATRRRVSHAQIAADKRTGDDLAAKVARLERELRDAKRDDPLLRIQETLKAIARDELLTEPIRLLGDADPAEVNAAMDELRVAVPECVRDMAVSGDEAQGRVAINAAQRLLHLNNALRHAFLATDEKQRPVLRAVLWKAYKSAKLRVPDLLQQIPPAAWDMLFYSQAVRWNRRRDACMAELLADMRRVGMDGPPTPPPDGKALPDFGDAQVEFRGGRRRRPGRRGAEGGGQGGGRLNKQGQRARGRGKG</sequence>